<dbReference type="Proteomes" id="UP000438448">
    <property type="component" value="Unassembled WGS sequence"/>
</dbReference>
<reference evidence="3 4" key="1">
    <citation type="submission" date="2019-10" db="EMBL/GenBank/DDBJ databases">
        <title>Nocardia macrotermitis sp. nov. and Nocardia aurantia sp. nov., isolated from the gut of fungus growing-termite Macrotermes natalensis.</title>
        <authorList>
            <person name="Benndorf R."/>
            <person name="Schwitalla J."/>
            <person name="Martin K."/>
            <person name="De Beer W."/>
            <person name="Kaster A.-K."/>
            <person name="Vollmers J."/>
            <person name="Poulsen M."/>
            <person name="Beemelmanns C."/>
        </authorList>
    </citation>
    <scope>NUCLEOTIDE SEQUENCE [LARGE SCALE GENOMIC DNA]</scope>
    <source>
        <strain evidence="3 4">RB20</strain>
    </source>
</reference>
<organism evidence="3 4">
    <name type="scientific">Nocardia macrotermitis</name>
    <dbReference type="NCBI Taxonomy" id="2585198"/>
    <lineage>
        <taxon>Bacteria</taxon>
        <taxon>Bacillati</taxon>
        <taxon>Actinomycetota</taxon>
        <taxon>Actinomycetes</taxon>
        <taxon>Mycobacteriales</taxon>
        <taxon>Nocardiaceae</taxon>
        <taxon>Nocardia</taxon>
    </lineage>
</organism>
<evidence type="ECO:0000313" key="3">
    <source>
        <dbReference type="EMBL" id="MQY18796.1"/>
    </source>
</evidence>
<feature type="compositionally biased region" description="Low complexity" evidence="1">
    <location>
        <begin position="760"/>
        <end position="774"/>
    </location>
</feature>
<comment type="caution">
    <text evidence="3">The sequence shown here is derived from an EMBL/GenBank/DDBJ whole genome shotgun (WGS) entry which is preliminary data.</text>
</comment>
<evidence type="ECO:0000256" key="1">
    <source>
        <dbReference type="SAM" id="MobiDB-lite"/>
    </source>
</evidence>
<protein>
    <recommendedName>
        <fullName evidence="2">TPR repeat domain-containing protein</fullName>
    </recommendedName>
</protein>
<name>A0A7K0CZ84_9NOCA</name>
<proteinExistence type="predicted"/>
<gene>
    <name evidence="3" type="ORF">NRB20_18750</name>
</gene>
<keyword evidence="4" id="KW-1185">Reference proteome</keyword>
<dbReference type="InterPro" id="IPR057037">
    <property type="entry name" value="TPR_rep_actino"/>
</dbReference>
<sequence length="787" mass="82193">MGTPTKTEVAKWKSGELQAVSVTAGTIRDAIDTRADTLQRTIHGLDWSGAANTAATGRADRERHQQRAVATAYDSLATALSGAEGDTGWVIDRIKQNLAGLPTTWTVSDNFTVTAPKGASASDVNQAANDTASLQSLAETLGHAIDKWAPKISEAVAELGQLAPSTAEKHTVNPDDQFTAQQAQTDLQAVRNGTADAATLARLKAATTLAADEKDALANGKGVNLPQFEYLQGLSKSMNGMNGTDIANLGSKLPGNGKDQVQAAIANDFRLVSDTQVHSAGLNGGIGALTGGMNQLPDTIQNALKSKPSDLAEFNTLNSLGTVMSKGDTTIQGSDINRGMMKQGAEIAALTATHSALKDGPLPGVANALLNDASGDHSAIHDSILANPNSSDPDARAAADRMSATCANGGKYYGNQHVLDILQHQWSPDQHGAQNVFKWIGDDATLPKGTFANNEAGQTAYGLASILGDSNNKSLLNSPDNPLGAKNPALTQTLANTLSPYLGNLAGVTDAPGLSILNSAPVDSSGHQLQSPFHDSGELGGMLAVLDSDPQAARTINSAGMQWHDVLEYASGVNTDHAASLQANAANLQSALNNGLTTDINAHAAERAYQASQDYANKGVFADGVTSVVQTGATIAGPESAVAVPVVNGIAATVDSYIKADVIPNPADPAHPLADDKVSTELQSILKSTNNDTIRDEYLQTQGYVQKHPEAASYFEQSDGSNLTENWNNVASGDGLNTWRNDYNRFSHDMNLQLPETVFNPPNNSNTTPINESEIAPRGDQKPPGAK</sequence>
<feature type="domain" description="TPR repeat" evidence="2">
    <location>
        <begin position="205"/>
        <end position="439"/>
    </location>
</feature>
<evidence type="ECO:0000313" key="4">
    <source>
        <dbReference type="Proteomes" id="UP000438448"/>
    </source>
</evidence>
<dbReference type="Pfam" id="PF23275">
    <property type="entry name" value="TPR_23"/>
    <property type="match status" value="1"/>
</dbReference>
<evidence type="ECO:0000259" key="2">
    <source>
        <dbReference type="Pfam" id="PF23275"/>
    </source>
</evidence>
<dbReference type="EMBL" id="WEGK01000003">
    <property type="protein sequence ID" value="MQY18796.1"/>
    <property type="molecule type" value="Genomic_DNA"/>
</dbReference>
<accession>A0A7K0CZ84</accession>
<feature type="region of interest" description="Disordered" evidence="1">
    <location>
        <begin position="755"/>
        <end position="787"/>
    </location>
</feature>
<dbReference type="AlphaFoldDB" id="A0A7K0CZ84"/>